<dbReference type="Proteomes" id="UP000077069">
    <property type="component" value="Unassembled WGS sequence"/>
</dbReference>
<sequence>MTIPAFRGFPFYTCSATGTLHMGTIRPDNPRVYAADKRPELERGFKCAAHLHREEVDANRD</sequence>
<keyword evidence="2" id="KW-1185">Reference proteome</keyword>
<dbReference type="AlphaFoldDB" id="A0A177CMC0"/>
<evidence type="ECO:0000313" key="2">
    <source>
        <dbReference type="Proteomes" id="UP000077069"/>
    </source>
</evidence>
<accession>A0A177CMC0</accession>
<dbReference type="EMBL" id="KV441550">
    <property type="protein sequence ID" value="OAG08010.1"/>
    <property type="molecule type" value="Genomic_DNA"/>
</dbReference>
<evidence type="ECO:0000313" key="1">
    <source>
        <dbReference type="EMBL" id="OAG08010.1"/>
    </source>
</evidence>
<proteinExistence type="predicted"/>
<dbReference type="GeneID" id="28761376"/>
<dbReference type="InParanoid" id="A0A177CMC0"/>
<protein>
    <submittedName>
        <fullName evidence="1">Uncharacterized protein</fullName>
    </submittedName>
</protein>
<dbReference type="OrthoDB" id="10362666at2759"/>
<dbReference type="RefSeq" id="XP_018038375.1">
    <property type="nucleotide sequence ID" value="XM_018177890.1"/>
</dbReference>
<name>A0A177CMC0_9PLEO</name>
<gene>
    <name evidence="1" type="ORF">CC84DRAFT_1162036</name>
</gene>
<reference evidence="1 2" key="1">
    <citation type="submission" date="2016-05" db="EMBL/GenBank/DDBJ databases">
        <title>Comparative analysis of secretome profiles of manganese(II)-oxidizing ascomycete fungi.</title>
        <authorList>
            <consortium name="DOE Joint Genome Institute"/>
            <person name="Zeiner C.A."/>
            <person name="Purvine S.O."/>
            <person name="Zink E.M."/>
            <person name="Wu S."/>
            <person name="Pasa-Tolic L."/>
            <person name="Chaput D.L."/>
            <person name="Haridas S."/>
            <person name="Grigoriev I.V."/>
            <person name="Santelli C.M."/>
            <person name="Hansel C.M."/>
        </authorList>
    </citation>
    <scope>NUCLEOTIDE SEQUENCE [LARGE SCALE GENOMIC DNA]</scope>
    <source>
        <strain evidence="1 2">AP3s5-JAC2a</strain>
    </source>
</reference>
<organism evidence="1 2">
    <name type="scientific">Paraphaeosphaeria sporulosa</name>
    <dbReference type="NCBI Taxonomy" id="1460663"/>
    <lineage>
        <taxon>Eukaryota</taxon>
        <taxon>Fungi</taxon>
        <taxon>Dikarya</taxon>
        <taxon>Ascomycota</taxon>
        <taxon>Pezizomycotina</taxon>
        <taxon>Dothideomycetes</taxon>
        <taxon>Pleosporomycetidae</taxon>
        <taxon>Pleosporales</taxon>
        <taxon>Massarineae</taxon>
        <taxon>Didymosphaeriaceae</taxon>
        <taxon>Paraphaeosphaeria</taxon>
    </lineage>
</organism>